<evidence type="ECO:0000313" key="2">
    <source>
        <dbReference type="Proteomes" id="UP000217790"/>
    </source>
</evidence>
<keyword evidence="2" id="KW-1185">Reference proteome</keyword>
<name>A0A2H3DS90_ARMGA</name>
<accession>A0A2H3DS90</accession>
<organism evidence="1 2">
    <name type="scientific">Armillaria gallica</name>
    <name type="common">Bulbous honey fungus</name>
    <name type="synonym">Armillaria bulbosa</name>
    <dbReference type="NCBI Taxonomy" id="47427"/>
    <lineage>
        <taxon>Eukaryota</taxon>
        <taxon>Fungi</taxon>
        <taxon>Dikarya</taxon>
        <taxon>Basidiomycota</taxon>
        <taxon>Agaricomycotina</taxon>
        <taxon>Agaricomycetes</taxon>
        <taxon>Agaricomycetidae</taxon>
        <taxon>Agaricales</taxon>
        <taxon>Marasmiineae</taxon>
        <taxon>Physalacriaceae</taxon>
        <taxon>Armillaria</taxon>
    </lineage>
</organism>
<proteinExistence type="predicted"/>
<sequence>MPPVRNILCRGLLSWIPSEQDKQPCIRGGYASKKRSEMCPGVHILEINTIFSSHLVPCARTDSTNPKNALLATTYVKMRERARESVGRYPGEWKTVLDCWTYSASTMRSHTFFGRNIGSKGDVVSYLHLEIIILEAAAPPIPYSMRIHHSISVRTAPRRPRCSCY</sequence>
<dbReference type="AlphaFoldDB" id="A0A2H3DS90"/>
<gene>
    <name evidence="1" type="ORF">ARMGADRAFT_313163</name>
</gene>
<reference evidence="2" key="1">
    <citation type="journal article" date="2017" name="Nat. Ecol. Evol.">
        <title>Genome expansion and lineage-specific genetic innovations in the forest pathogenic fungi Armillaria.</title>
        <authorList>
            <person name="Sipos G."/>
            <person name="Prasanna A.N."/>
            <person name="Walter M.C."/>
            <person name="O'Connor E."/>
            <person name="Balint B."/>
            <person name="Krizsan K."/>
            <person name="Kiss B."/>
            <person name="Hess J."/>
            <person name="Varga T."/>
            <person name="Slot J."/>
            <person name="Riley R."/>
            <person name="Boka B."/>
            <person name="Rigling D."/>
            <person name="Barry K."/>
            <person name="Lee J."/>
            <person name="Mihaltcheva S."/>
            <person name="LaButti K."/>
            <person name="Lipzen A."/>
            <person name="Waldron R."/>
            <person name="Moloney N.M."/>
            <person name="Sperisen C."/>
            <person name="Kredics L."/>
            <person name="Vagvoelgyi C."/>
            <person name="Patrignani A."/>
            <person name="Fitzpatrick D."/>
            <person name="Nagy I."/>
            <person name="Doyle S."/>
            <person name="Anderson J.B."/>
            <person name="Grigoriev I.V."/>
            <person name="Gueldener U."/>
            <person name="Muensterkoetter M."/>
            <person name="Nagy L.G."/>
        </authorList>
    </citation>
    <scope>NUCLEOTIDE SEQUENCE [LARGE SCALE GENOMIC DNA]</scope>
    <source>
        <strain evidence="2">Ar21-2</strain>
    </source>
</reference>
<dbReference type="EMBL" id="KZ293666">
    <property type="protein sequence ID" value="PBK90306.1"/>
    <property type="molecule type" value="Genomic_DNA"/>
</dbReference>
<protein>
    <submittedName>
        <fullName evidence="1">Uncharacterized protein</fullName>
    </submittedName>
</protein>
<dbReference type="Proteomes" id="UP000217790">
    <property type="component" value="Unassembled WGS sequence"/>
</dbReference>
<evidence type="ECO:0000313" key="1">
    <source>
        <dbReference type="EMBL" id="PBK90306.1"/>
    </source>
</evidence>
<dbReference type="InParanoid" id="A0A2H3DS90"/>